<dbReference type="Pfam" id="PF22422">
    <property type="entry name" value="MGH1-like_GH"/>
    <property type="match status" value="1"/>
</dbReference>
<evidence type="ECO:0000313" key="3">
    <source>
        <dbReference type="Proteomes" id="UP000321820"/>
    </source>
</evidence>
<proteinExistence type="predicted"/>
<dbReference type="EMBL" id="CP042806">
    <property type="protein sequence ID" value="QEE28649.1"/>
    <property type="molecule type" value="Genomic_DNA"/>
</dbReference>
<dbReference type="InterPro" id="IPR054491">
    <property type="entry name" value="MGH1-like_GH"/>
</dbReference>
<evidence type="ECO:0000313" key="2">
    <source>
        <dbReference type="EMBL" id="QEE28649.1"/>
    </source>
</evidence>
<dbReference type="OrthoDB" id="106887at2"/>
<protein>
    <submittedName>
        <fullName evidence="2">Trehalase / alfa-L-rhamnosidase / mannosyl oligosaccharide glucosidase</fullName>
    </submittedName>
</protein>
<dbReference type="PANTHER" id="PTHR23403">
    <property type="entry name" value="TREHALASE"/>
    <property type="match status" value="1"/>
</dbReference>
<dbReference type="SUPFAM" id="SSF48208">
    <property type="entry name" value="Six-hairpin glycosidases"/>
    <property type="match status" value="1"/>
</dbReference>
<name>A0A5B9EA51_9BACT</name>
<dbReference type="GO" id="GO:0004555">
    <property type="term" value="F:alpha,alpha-trehalase activity"/>
    <property type="evidence" value="ECO:0007669"/>
    <property type="project" value="InterPro"/>
</dbReference>
<accession>A0A5B9EA51</accession>
<dbReference type="PANTHER" id="PTHR23403:SF1">
    <property type="entry name" value="TREHALASE"/>
    <property type="match status" value="1"/>
</dbReference>
<dbReference type="KEGG" id="talb:FTW19_11945"/>
<organism evidence="2 3">
    <name type="scientific">Terriglobus albidus</name>
    <dbReference type="NCBI Taxonomy" id="1592106"/>
    <lineage>
        <taxon>Bacteria</taxon>
        <taxon>Pseudomonadati</taxon>
        <taxon>Acidobacteriota</taxon>
        <taxon>Terriglobia</taxon>
        <taxon>Terriglobales</taxon>
        <taxon>Acidobacteriaceae</taxon>
        <taxon>Terriglobus</taxon>
    </lineage>
</organism>
<dbReference type="InterPro" id="IPR001661">
    <property type="entry name" value="Glyco_hydro_37"/>
</dbReference>
<dbReference type="Gene3D" id="1.50.10.10">
    <property type="match status" value="1"/>
</dbReference>
<dbReference type="InterPro" id="IPR012341">
    <property type="entry name" value="6hp_glycosidase-like_sf"/>
</dbReference>
<dbReference type="InterPro" id="IPR008928">
    <property type="entry name" value="6-hairpin_glycosidase_sf"/>
</dbReference>
<dbReference type="RefSeq" id="WP_147647839.1">
    <property type="nucleotide sequence ID" value="NZ_CP042806.1"/>
</dbReference>
<sequence length="445" mass="49666">MNLRPDRRSFLTGLAAHSLVFSKVATAGAQRAPNGAGDRELLLGYFAKNARALLREPAGLLKYPSISPSLPKAAYSSELWDWDTLWTARGLFAIAKQTSDNSLRQAIVAHAQGSIANFFDHQSSEGRIPMLIKLNDADPLHCLSGSRPHKENQAKPVLAQLALLATEESGDAGWFSPFLEKLQRFYDSWTADNTSKVGLLVWGDDVAIGNDNDPTTFGRPFFSSANLLLNCLYYQDLKAAAEMARRLGKEDTASRFASSAKQLGEAVQRQCWDPRDKFFYTVDVQCQDRRAELIPNIKRGMDMSWSTMPIRIQTFTGFLPLWCELATKEQAEDLRQHFLNPATFGGKYGVRTLSRAESMYSLAASSNPSNWLGPVWIIANYFAWSGLQRYGFTHEAQTLAAVTTQLLAQDLRVNGSLNEYYDPDTGKALSHKGFMDWNLLVLEMQ</sequence>
<dbReference type="AlphaFoldDB" id="A0A5B9EA51"/>
<feature type="domain" description="Mannosylglycerate hydrolase MGH1-like glycoside hydrolase" evidence="1">
    <location>
        <begin position="80"/>
        <end position="434"/>
    </location>
</feature>
<reference evidence="2 3" key="1">
    <citation type="submission" date="2019-08" db="EMBL/GenBank/DDBJ databases">
        <title>Complete genome sequence of Terriglobus albidus strain ORNL.</title>
        <authorList>
            <person name="Podar M."/>
        </authorList>
    </citation>
    <scope>NUCLEOTIDE SEQUENCE [LARGE SCALE GENOMIC DNA]</scope>
    <source>
        <strain evidence="2 3">ORNL</strain>
    </source>
</reference>
<keyword evidence="3" id="KW-1185">Reference proteome</keyword>
<dbReference type="Proteomes" id="UP000321820">
    <property type="component" value="Chromosome"/>
</dbReference>
<evidence type="ECO:0000259" key="1">
    <source>
        <dbReference type="Pfam" id="PF22422"/>
    </source>
</evidence>
<dbReference type="GO" id="GO:0005993">
    <property type="term" value="P:trehalose catabolic process"/>
    <property type="evidence" value="ECO:0007669"/>
    <property type="project" value="TreeGrafter"/>
</dbReference>
<gene>
    <name evidence="2" type="ORF">FTW19_11945</name>
</gene>